<feature type="region of interest" description="Disordered" evidence="1">
    <location>
        <begin position="1534"/>
        <end position="2045"/>
    </location>
</feature>
<feature type="region of interest" description="Disordered" evidence="1">
    <location>
        <begin position="717"/>
        <end position="754"/>
    </location>
</feature>
<dbReference type="EMBL" id="FJOG01000004">
    <property type="protein sequence ID" value="CZR53629.1"/>
    <property type="molecule type" value="Genomic_DNA"/>
</dbReference>
<feature type="compositionally biased region" description="Basic and acidic residues" evidence="1">
    <location>
        <begin position="2007"/>
        <end position="2045"/>
    </location>
</feature>
<feature type="compositionally biased region" description="Basic and acidic residues" evidence="1">
    <location>
        <begin position="1442"/>
        <end position="1454"/>
    </location>
</feature>
<dbReference type="Proteomes" id="UP000184330">
    <property type="component" value="Unassembled WGS sequence"/>
</dbReference>
<feature type="compositionally biased region" description="Low complexity" evidence="1">
    <location>
        <begin position="1997"/>
        <end position="2006"/>
    </location>
</feature>
<dbReference type="CDD" id="cd00167">
    <property type="entry name" value="SANT"/>
    <property type="match status" value="1"/>
</dbReference>
<dbReference type="PANTHER" id="PTHR13992:SF39">
    <property type="entry name" value="SMRTER, ISOFORM G"/>
    <property type="match status" value="1"/>
</dbReference>
<feature type="compositionally biased region" description="Low complexity" evidence="1">
    <location>
        <begin position="862"/>
        <end position="877"/>
    </location>
</feature>
<dbReference type="GO" id="GO:0006357">
    <property type="term" value="P:regulation of transcription by RNA polymerase II"/>
    <property type="evidence" value="ECO:0007669"/>
    <property type="project" value="TreeGrafter"/>
</dbReference>
<dbReference type="STRING" id="576137.A0A1L7WLI1"/>
<feature type="compositionally biased region" description="Basic and acidic residues" evidence="1">
    <location>
        <begin position="1320"/>
        <end position="1329"/>
    </location>
</feature>
<protein>
    <recommendedName>
        <fullName evidence="2">SANT domain-containing protein</fullName>
    </recommendedName>
</protein>
<feature type="compositionally biased region" description="Polar residues" evidence="1">
    <location>
        <begin position="335"/>
        <end position="355"/>
    </location>
</feature>
<feature type="region of interest" description="Disordered" evidence="1">
    <location>
        <begin position="858"/>
        <end position="882"/>
    </location>
</feature>
<feature type="compositionally biased region" description="Polar residues" evidence="1">
    <location>
        <begin position="362"/>
        <end position="378"/>
    </location>
</feature>
<feature type="region of interest" description="Disordered" evidence="1">
    <location>
        <begin position="494"/>
        <end position="528"/>
    </location>
</feature>
<proteinExistence type="predicted"/>
<dbReference type="InterPro" id="IPR001005">
    <property type="entry name" value="SANT/Myb"/>
</dbReference>
<feature type="compositionally biased region" description="Polar residues" evidence="1">
    <location>
        <begin position="1967"/>
        <end position="1983"/>
    </location>
</feature>
<name>A0A1L7WLI1_9HELO</name>
<feature type="region of interest" description="Disordered" evidence="1">
    <location>
        <begin position="1417"/>
        <end position="1487"/>
    </location>
</feature>
<reference evidence="3 4" key="1">
    <citation type="submission" date="2016-03" db="EMBL/GenBank/DDBJ databases">
        <authorList>
            <person name="Ploux O."/>
        </authorList>
    </citation>
    <scope>NUCLEOTIDE SEQUENCE [LARGE SCALE GENOMIC DNA]</scope>
    <source>
        <strain evidence="3 4">UAMH 11012</strain>
    </source>
</reference>
<feature type="compositionally biased region" description="Polar residues" evidence="1">
    <location>
        <begin position="1458"/>
        <end position="1467"/>
    </location>
</feature>
<dbReference type="InterPro" id="IPR009057">
    <property type="entry name" value="Homeodomain-like_sf"/>
</dbReference>
<feature type="region of interest" description="Disordered" evidence="1">
    <location>
        <begin position="1010"/>
        <end position="1194"/>
    </location>
</feature>
<feature type="compositionally biased region" description="Basic and acidic residues" evidence="1">
    <location>
        <begin position="1476"/>
        <end position="1487"/>
    </location>
</feature>
<feature type="compositionally biased region" description="Basic residues" evidence="1">
    <location>
        <begin position="1010"/>
        <end position="1028"/>
    </location>
</feature>
<evidence type="ECO:0000256" key="1">
    <source>
        <dbReference type="SAM" id="MobiDB-lite"/>
    </source>
</evidence>
<sequence>MPQRGGKYRPSHDLGDSRRSPRDQSPARYNDRNDRGEGNDRDEYRGGSHMSERRRSIPDIRSNNNAFNSNRDSFRDREPRELIGRESSRDFPPRDPPRGPKGLIDAPTGPRASSYGDFRGERGDYGYRGDYRGDRGRGRGRGWRDDSRDRARDLDRNYRRDRDDRGPLHFRDEPGRDRWGAREPTYNRGRRLSPQGRGRSPTYGTRDNRDAPPGIEVDRARRGSRDGPLSGGSPSSDSVPFGRGFGRAPRGGRGRGRGGYYDDHRRSRSPDPAWNRRTQPSATPPPQVPAFGSNMAVPGPVPGVAVPTAPRSYERVIRRIGGRAPTSMNLIIDNSVKTDGPSNFPQLSAQPSSGDASKDHQVSSTASPEDSGKQTVAMSSEDVEKPVAQTDRKRKPIIGKRLPKPVIRDTSDMEDSGDELDDGYFEEEIAKVKLQIEQVPKDNPLMPRDHPGKLFLLPYIDADFDELPSATKLTAPEPCVAPKVIQQAPASEPIESLDTPMIEPPASTLVPRPRSQGKSRPVTPLLPDAEHSAMNVFERKASIPNLQPPSFATNVSQQEAVAQTWDPSAFLQSSNFTPGNASANQASQPPAKLGMRSPKNETNTQMLEATRLLQNGHPEKETDTAMPDATTILPDPHHQPSEQEREPFTDLDAFLGVGGSRRGSHPQADIQMTNATAPQVPGFYNHDANLAAPNHPANGENSNFSMRPSSAASPLDINNTPFGERPATEDKPIAAPKPRKPMMDTFSDSEDDDGEAEIIERTRKQMKTPDPDTLPRFNCKQWWQDEDFLKKMEADNNDTFTHDYVERTLREDNARIAREKAEERERFIQKRLQYRRFTEFSQDTLAVKSRETFAKAREKAAAEAAAPQPSSKPSGGAKPEGRRVGRFATEHDFERVLRESEQEAKATKEKEERLKTASAKEAKIPDMCWTKELWDESKFHDRTRLVPFDRSFAILEFGEPVDNFTEEECRIFEEIYLEFPKQFSKIAESLPGRDYKACIQHYYAVKHKSNLKEKLKKQPKKKKGRKPTSKNPKSNALMADLGLTIRDEPDEGQDAENGERRRPRRAAAPTWPIETPASESEVASPAPTPGRKTAAAPKGDTGNDAPPTKRKPKGTREKGSKQTKNNPLLAAAPSTPANRQPESPAPSLPPTDWKHRREPSANPPVPSQFDGSRTGQSQPVIPSTFPTVENKSPSVPVNIDTMPQYHQQERLESAPPMGFEQPQDRRAIQQTSSYWSVPEQTDFPALLKHFGTDWHGIAKFMTSKTHIMVYTTLFQQWLTVPSDSNKSRLVANIQSQVKNYYQRQVDSGKMKEWEDFTREADARKERGEAPPELPPPTVVPKRRYDITPGSLPRSGSALDLSDDLPPANQSKILAQASPQPSLSSRFPALAQAGPVPQIQPATPTSVMHKNLPPQPIQQAAQQGPQLPRVPRGPALGFFTQNEPRESRDMARDPRPIMQANTPVSERSLQAAQEAQQEQRRAEAEQRRAETIRLQHEQTDQQQQQQQQQQQVALQRGLLQQQALQQQVLQRERQFQMKQESEGPDLRQYEPYAAPQHGGNMAQARPDPPKPTPPAPIEQRRTTAPPHQFQPRGHQPSRSFLGENLPREIKSTPSPAAPRPPMSAPPATREQYSTTPLSTLQQPPHHSQRMSQHLPQAANPPPQVAPPQAVAPVRPQEPARKSNIMSLLNDDEPDNRPTPAKRVSDVSSAALQPSRTPPPPQQSMALPRYTSHPSQAGPQTTQMSQQMSAQPQIQQQSQLPTSQQAYGQPSPHHLHQHSSSIVHARSYTPTGFERGGYGQAPIQQQQTPAQQLYSQPPPRSTMPSQPPSIRREPSLGDMHGVTSSYARTPSVPQSRLKESPYSVPTPPPQAQALRQPAGSPLDLASSSDRDYYQRQPPPSYIMQQAQHSATSSPQPGQYHSQSLQQPQPSHRQLAFAQSPSHIASPPPQYAGQHPLHRSRHNSFDGRYQMTTTSGPGPSPISQSYAQAPQHQPTPPAGPLQMQYQQQHQGHDRYEIGYERDRRMPDDFQRRHEEQRHEQRRMDEARR</sequence>
<feature type="compositionally biased region" description="Polar residues" evidence="1">
    <location>
        <begin position="1900"/>
        <end position="1914"/>
    </location>
</feature>
<gene>
    <name evidence="3" type="ORF">PAC_03509</name>
</gene>
<feature type="compositionally biased region" description="Low complexity" evidence="1">
    <location>
        <begin position="1665"/>
        <end position="1675"/>
    </location>
</feature>
<feature type="compositionally biased region" description="Low complexity" evidence="1">
    <location>
        <begin position="1798"/>
        <end position="1810"/>
    </location>
</feature>
<dbReference type="OrthoDB" id="10258692at2759"/>
<dbReference type="SUPFAM" id="SSF46689">
    <property type="entry name" value="Homeodomain-like"/>
    <property type="match status" value="2"/>
</dbReference>
<feature type="compositionally biased region" description="Low complexity" evidence="1">
    <location>
        <begin position="1916"/>
        <end position="1932"/>
    </location>
</feature>
<feature type="compositionally biased region" description="Basic and acidic residues" evidence="1">
    <location>
        <begin position="1534"/>
        <end position="1547"/>
    </location>
</feature>
<dbReference type="PROSITE" id="PS51293">
    <property type="entry name" value="SANT"/>
    <property type="match status" value="1"/>
</dbReference>
<feature type="compositionally biased region" description="Polar residues" evidence="1">
    <location>
        <begin position="1840"/>
        <end position="1852"/>
    </location>
</feature>
<evidence type="ECO:0000259" key="2">
    <source>
        <dbReference type="PROSITE" id="PS51293"/>
    </source>
</evidence>
<evidence type="ECO:0000313" key="4">
    <source>
        <dbReference type="Proteomes" id="UP000184330"/>
    </source>
</evidence>
<accession>A0A1L7WLI1</accession>
<feature type="region of interest" description="Disordered" evidence="1">
    <location>
        <begin position="1"/>
        <end position="307"/>
    </location>
</feature>
<dbReference type="Gene3D" id="1.10.10.60">
    <property type="entry name" value="Homeodomain-like"/>
    <property type="match status" value="1"/>
</dbReference>
<dbReference type="InterPro" id="IPR017884">
    <property type="entry name" value="SANT_dom"/>
</dbReference>
<feature type="compositionally biased region" description="Low complexity" evidence="1">
    <location>
        <begin position="296"/>
        <end position="307"/>
    </location>
</feature>
<feature type="compositionally biased region" description="Pro residues" evidence="1">
    <location>
        <begin position="1814"/>
        <end position="1825"/>
    </location>
</feature>
<feature type="region of interest" description="Disordered" evidence="1">
    <location>
        <begin position="571"/>
        <end position="598"/>
    </location>
</feature>
<feature type="compositionally biased region" description="Basic and acidic residues" evidence="1">
    <location>
        <begin position="118"/>
        <end position="181"/>
    </location>
</feature>
<feature type="compositionally biased region" description="Basic and acidic residues" evidence="1">
    <location>
        <begin position="72"/>
        <end position="98"/>
    </location>
</feature>
<feature type="region of interest" description="Disordered" evidence="1">
    <location>
        <begin position="320"/>
        <end position="398"/>
    </location>
</feature>
<feature type="compositionally biased region" description="Polar residues" evidence="1">
    <location>
        <begin position="571"/>
        <end position="588"/>
    </location>
</feature>
<feature type="compositionally biased region" description="Low complexity" evidence="1">
    <location>
        <begin position="1417"/>
        <end position="1426"/>
    </location>
</feature>
<dbReference type="SMART" id="SM00717">
    <property type="entry name" value="SANT"/>
    <property type="match status" value="2"/>
</dbReference>
<keyword evidence="4" id="KW-1185">Reference proteome</keyword>
<feature type="compositionally biased region" description="Low complexity" evidence="1">
    <location>
        <begin position="1737"/>
        <end position="1770"/>
    </location>
</feature>
<feature type="compositionally biased region" description="Low complexity" evidence="1">
    <location>
        <begin position="226"/>
        <end position="242"/>
    </location>
</feature>
<feature type="compositionally biased region" description="Basic and acidic residues" evidence="1">
    <location>
        <begin position="10"/>
        <end position="22"/>
    </location>
</feature>
<dbReference type="GO" id="GO:0034967">
    <property type="term" value="C:Set3 complex"/>
    <property type="evidence" value="ECO:0007669"/>
    <property type="project" value="TreeGrafter"/>
</dbReference>
<feature type="domain" description="SANT" evidence="2">
    <location>
        <begin position="959"/>
        <end position="1010"/>
    </location>
</feature>
<feature type="region of interest" description="Disordered" evidence="1">
    <location>
        <begin position="896"/>
        <end position="918"/>
    </location>
</feature>
<feature type="compositionally biased region" description="Polar residues" evidence="1">
    <location>
        <begin position="1169"/>
        <end position="1194"/>
    </location>
</feature>
<feature type="compositionally biased region" description="Polar residues" evidence="1">
    <location>
        <begin position="1629"/>
        <end position="1653"/>
    </location>
</feature>
<feature type="region of interest" description="Disordered" evidence="1">
    <location>
        <begin position="1320"/>
        <end position="1366"/>
    </location>
</feature>
<feature type="compositionally biased region" description="Basic and acidic residues" evidence="1">
    <location>
        <begin position="206"/>
        <end position="225"/>
    </location>
</feature>
<evidence type="ECO:0000313" key="3">
    <source>
        <dbReference type="EMBL" id="CZR53629.1"/>
    </source>
</evidence>
<dbReference type="PANTHER" id="PTHR13992">
    <property type="entry name" value="NUCLEAR RECEPTOR CO-REPRESSOR RELATED NCOR"/>
    <property type="match status" value="1"/>
</dbReference>
<feature type="compositionally biased region" description="Pro residues" evidence="1">
    <location>
        <begin position="1614"/>
        <end position="1623"/>
    </location>
</feature>
<feature type="compositionally biased region" description="Polar residues" evidence="1">
    <location>
        <begin position="61"/>
        <end position="71"/>
    </location>
</feature>
<organism evidence="3 4">
    <name type="scientific">Phialocephala subalpina</name>
    <dbReference type="NCBI Taxonomy" id="576137"/>
    <lineage>
        <taxon>Eukaryota</taxon>
        <taxon>Fungi</taxon>
        <taxon>Dikarya</taxon>
        <taxon>Ascomycota</taxon>
        <taxon>Pezizomycotina</taxon>
        <taxon>Leotiomycetes</taxon>
        <taxon>Helotiales</taxon>
        <taxon>Mollisiaceae</taxon>
        <taxon>Phialocephala</taxon>
        <taxon>Phialocephala fortinii species complex</taxon>
    </lineage>
</organism>
<feature type="compositionally biased region" description="Basic and acidic residues" evidence="1">
    <location>
        <begin position="29"/>
        <end position="58"/>
    </location>
</feature>
<dbReference type="InterPro" id="IPR051571">
    <property type="entry name" value="N-CoR_corepressor"/>
</dbReference>
<feature type="compositionally biased region" description="Basic and acidic residues" evidence="1">
    <location>
        <begin position="260"/>
        <end position="269"/>
    </location>
</feature>